<evidence type="ECO:0000313" key="4">
    <source>
        <dbReference type="Proteomes" id="UP000663829"/>
    </source>
</evidence>
<evidence type="ECO:0000313" key="2">
    <source>
        <dbReference type="EMBL" id="CAF1191153.1"/>
    </source>
</evidence>
<proteinExistence type="predicted"/>
<sequence>NQSSIGIIVNTESNDNLAVSEQDNGSMGRHENVSTRAACLAANGKPFELFELENRLRDGLKSCKIKDVTQLFDRIKRTEMRIQQYTDETRNDEAEEERQYLNEVKRLQVLREDMVLQSIEYLSKNIDRLEMNELEDRLRYGFEKCKIRDMIQIIERIERAEKRIEQYQDEYRIDAAKQEMRYLRDLQLVQIIISEIFRRKSIGLISNNEEKSQRIDLSNLRQELTEIPDCAEKTIMELLVYFHQRLLGDDINENTLDSIQLKLTKVQTQLQNEELFSEQMKMNLQEVNRTMYNQDCSSTLNNLNKILKKIRPLNLQEIRRHIRRSEQTAALIHDKDIVLLIGITGSGKSTTVQFLSGAKMKQMRVEIAPEKFLEHITIDGPVTNPGLISVKSSPFSKSETRFLVPVTISLKDIIGPYETNEMILCDAPGFCDTEDPELDIANIVGVIAVLKGCKSVKILALSSYRSLGDRGEGIQKLAHILINMIHGLEDRLDAILYGFTKYPSKVDIHAILSDIKTSRVDSDPLLRSNSAFVAVLTDMIEKTRHDAMTIDPLDGNPKSIIQKLKNLKSIRYPDEVFQFSISHETEVVISNQIQRYKCSIIYALKHKNVSLLLYYLNQFKLLSDIIQQSVVQDGYKDSLRLISENIQEFCSKVIEQLNRLLKNEDKLKNEDIQEYQMAHDYIQRIQQLRDHLGSNLISVDIFIENLRFELENIGVTLDLFNPSIGIYLDNFHFLQNSFQELQSSYLKYCEDLNQRFELTFGQSIVELISKNGFKQLTEILDQILQCIPILNDHLNRKIENKYHEIIKIIIENFEKISNRSNSLLLQINLTDNDIDNLQNDLFLLKLAKETPLLENQLSKIENMKNLNEIYDEVIRKVMKYVDEIIFRIKELLDKNGHHSFDSVQHFYQMIENIRLSIRRLQREIEEILYNLDFQSNTINIRPLSRDIREELIEHIEKYESDLRKLDLNLQYPQNIPLAHDILEKIDLMKDLERSLPELKIHRERINEYFLQIIRDKFQSIHRNFNLSEKTLDHLENEIKGLKEMQNKYDNLYPPMRYLRQSGYSDINQLNDQMKIIKIQHEKEIEEAESEKNRLDFEIKELQSIIQQYEQFILSKVSRNLFGRVINKITSGSQRTENQLNDYLKEKGYSNITIVKEKFKLIQTTSEQIIEMITINKTDFHHNLIHLESIKKEYLFLVDQYQSIFLKAIHFLNDQGFENYQLLERKIEEKTNYLNEYEKQKQIYYFHDEFDVLMTNNALIYINHCEKITHNDIRQLASDTNEYLKKYILEYGSFLQKEIERYFKYITNIDKTDYNYYSKGLEKYFRQLIVLEKYSLVFEYLNGRKKLGYWQRQFLTYHHTLLYQIEEDKINGRYKDFKHRLIIIQSLICLDQFFTGMLEINKFEISYKQYQLDLIKISEEAYRIALDAISKEDFINVDFKLSDIIETVPNSRIISHIKKKTMEYLIRTLQELTNHYRSESVEKNIDDMKKRISQLPNEILQQYDFVDINKYLKDSPQNLLQQLKIVSSNGYPKYTKIYHLLLEKLRINFSLAINNVKDNIIFGRLAKMLTIRDTFYLLPEELKIIFQTDIKEVDQMIRKEVRIPEFD</sequence>
<feature type="coiled-coil region" evidence="1">
    <location>
        <begin position="150"/>
        <end position="177"/>
    </location>
</feature>
<feature type="non-terminal residue" evidence="2">
    <location>
        <position position="1"/>
    </location>
</feature>
<dbReference type="InterPro" id="IPR027417">
    <property type="entry name" value="P-loop_NTPase"/>
</dbReference>
<dbReference type="EMBL" id="CAJOBC010008213">
    <property type="protein sequence ID" value="CAF3955488.1"/>
    <property type="molecule type" value="Genomic_DNA"/>
</dbReference>
<dbReference type="OrthoDB" id="2386367at2759"/>
<evidence type="ECO:0000256" key="1">
    <source>
        <dbReference type="SAM" id="Coils"/>
    </source>
</evidence>
<feature type="coiled-coil region" evidence="1">
    <location>
        <begin position="1024"/>
        <end position="1104"/>
    </location>
</feature>
<feature type="coiled-coil region" evidence="1">
    <location>
        <begin position="68"/>
        <end position="95"/>
    </location>
</feature>
<dbReference type="EMBL" id="CAJNOQ010008211">
    <property type="protein sequence ID" value="CAF1191153.1"/>
    <property type="molecule type" value="Genomic_DNA"/>
</dbReference>
<dbReference type="Gene3D" id="3.40.50.300">
    <property type="entry name" value="P-loop containing nucleotide triphosphate hydrolases"/>
    <property type="match status" value="1"/>
</dbReference>
<dbReference type="SUPFAM" id="SSF52540">
    <property type="entry name" value="P-loop containing nucleoside triphosphate hydrolases"/>
    <property type="match status" value="1"/>
</dbReference>
<name>A0A814VPM7_9BILA</name>
<dbReference type="Proteomes" id="UP000663829">
    <property type="component" value="Unassembled WGS sequence"/>
</dbReference>
<evidence type="ECO:0000313" key="3">
    <source>
        <dbReference type="EMBL" id="CAF3955488.1"/>
    </source>
</evidence>
<reference evidence="2" key="1">
    <citation type="submission" date="2021-02" db="EMBL/GenBank/DDBJ databases">
        <authorList>
            <person name="Nowell W R."/>
        </authorList>
    </citation>
    <scope>NUCLEOTIDE SEQUENCE</scope>
</reference>
<organism evidence="2 4">
    <name type="scientific">Didymodactylos carnosus</name>
    <dbReference type="NCBI Taxonomy" id="1234261"/>
    <lineage>
        <taxon>Eukaryota</taxon>
        <taxon>Metazoa</taxon>
        <taxon>Spiralia</taxon>
        <taxon>Gnathifera</taxon>
        <taxon>Rotifera</taxon>
        <taxon>Eurotatoria</taxon>
        <taxon>Bdelloidea</taxon>
        <taxon>Philodinida</taxon>
        <taxon>Philodinidae</taxon>
        <taxon>Didymodactylos</taxon>
    </lineage>
</organism>
<accession>A0A814VPM7</accession>
<comment type="caution">
    <text evidence="2">The sequence shown here is derived from an EMBL/GenBank/DDBJ whole genome shotgun (WGS) entry which is preliminary data.</text>
</comment>
<feature type="coiled-coil region" evidence="1">
    <location>
        <begin position="910"/>
        <end position="968"/>
    </location>
</feature>
<dbReference type="Proteomes" id="UP000681722">
    <property type="component" value="Unassembled WGS sequence"/>
</dbReference>
<protein>
    <submittedName>
        <fullName evidence="2">Uncharacterized protein</fullName>
    </submittedName>
</protein>
<keyword evidence="4" id="KW-1185">Reference proteome</keyword>
<gene>
    <name evidence="2" type="ORF">GPM918_LOCUS23215</name>
    <name evidence="3" type="ORF">SRO942_LOCUS23216</name>
</gene>
<keyword evidence="1" id="KW-0175">Coiled coil</keyword>